<evidence type="ECO:0000256" key="3">
    <source>
        <dbReference type="ARBA" id="ARBA00023069"/>
    </source>
</evidence>
<keyword evidence="2" id="KW-0963">Cytoplasm</keyword>
<evidence type="ECO:0000313" key="8">
    <source>
        <dbReference type="Proteomes" id="UP001295684"/>
    </source>
</evidence>
<evidence type="ECO:0000256" key="4">
    <source>
        <dbReference type="ARBA" id="ARBA00023212"/>
    </source>
</evidence>
<dbReference type="GO" id="GO:0060294">
    <property type="term" value="P:cilium movement involved in cell motility"/>
    <property type="evidence" value="ECO:0007669"/>
    <property type="project" value="InterPro"/>
</dbReference>
<dbReference type="GO" id="GO:0001534">
    <property type="term" value="C:radial spoke"/>
    <property type="evidence" value="ECO:0007669"/>
    <property type="project" value="InterPro"/>
</dbReference>
<dbReference type="EMBL" id="CAMPGE010009555">
    <property type="protein sequence ID" value="CAI2368422.1"/>
    <property type="molecule type" value="Genomic_DNA"/>
</dbReference>
<feature type="compositionally biased region" description="Basic and acidic residues" evidence="6">
    <location>
        <begin position="466"/>
        <end position="475"/>
    </location>
</feature>
<evidence type="ECO:0000313" key="7">
    <source>
        <dbReference type="EMBL" id="CAI2368422.1"/>
    </source>
</evidence>
<keyword evidence="8" id="KW-1185">Reference proteome</keyword>
<name>A0AAD1UKE8_EUPCR</name>
<keyword evidence="3" id="KW-0969">Cilium</keyword>
<gene>
    <name evidence="7" type="ORF">ECRASSUSDP1_LOCUS9714</name>
</gene>
<proteinExistence type="predicted"/>
<comment type="caution">
    <text evidence="7">The sequence shown here is derived from an EMBL/GenBank/DDBJ whole genome shotgun (WGS) entry which is preliminary data.</text>
</comment>
<sequence>MSAESETFKDLKKTLEKPQDLGAVKTDLFSHITEIINRILSTHKHEAYQKFEDISILIKKTQLKVKNPLPLNEIQNLKEDEAQAMLDCYVEEVRTLLNNKLNLSSGDKQLVSKVSNCALGDIYEQARILQWAGISFGDSETYRIYKAIQKLAQLSGASSLRFWGKIFATKRDYYIIEGKLDDVVEVDIPANFEARGKGTNAYVYWATDNILTDFVQLPDVNPDHIKASRQFKHILSGDLNADVLTSPPFPGKERHFLRAQIARISHATTLFPKGMLEPHEDQENFEGVLVYSEEFTMPGTDELNNNELWGHHYPNILNAGRITHLPPNVPEDQVEEEMAKLEEEDKVLETLMGINEDAPIPPLESAWLMKVVGDNQPYNGDGEDEGTVTYSANVIKSLRWPGAYTVAYCGQYTNIYIGYGLKQGNVAYNPTTPPDVIEDPEENPEQPEPTPLEAPEEPLEPDTDEDNKKEGEGDD</sequence>
<keyword evidence="5" id="KW-0966">Cell projection</keyword>
<reference evidence="7" key="1">
    <citation type="submission" date="2023-07" db="EMBL/GenBank/DDBJ databases">
        <authorList>
            <consortium name="AG Swart"/>
            <person name="Singh M."/>
            <person name="Singh A."/>
            <person name="Seah K."/>
            <person name="Emmerich C."/>
        </authorList>
    </citation>
    <scope>NUCLEOTIDE SEQUENCE</scope>
    <source>
        <strain evidence="7">DP1</strain>
    </source>
</reference>
<evidence type="ECO:0000256" key="2">
    <source>
        <dbReference type="ARBA" id="ARBA00022490"/>
    </source>
</evidence>
<dbReference type="Pfam" id="PF04712">
    <property type="entry name" value="Radial_spoke"/>
    <property type="match status" value="2"/>
</dbReference>
<comment type="subcellular location">
    <subcellularLocation>
        <location evidence="1">Cytoplasm</location>
        <location evidence="1">Cytoskeleton</location>
        <location evidence="1">Cilium axoneme</location>
    </subcellularLocation>
</comment>
<organism evidence="7 8">
    <name type="scientific">Euplotes crassus</name>
    <dbReference type="NCBI Taxonomy" id="5936"/>
    <lineage>
        <taxon>Eukaryota</taxon>
        <taxon>Sar</taxon>
        <taxon>Alveolata</taxon>
        <taxon>Ciliophora</taxon>
        <taxon>Intramacronucleata</taxon>
        <taxon>Spirotrichea</taxon>
        <taxon>Hypotrichia</taxon>
        <taxon>Euplotida</taxon>
        <taxon>Euplotidae</taxon>
        <taxon>Moneuplotes</taxon>
    </lineage>
</organism>
<evidence type="ECO:0000256" key="5">
    <source>
        <dbReference type="ARBA" id="ARBA00023273"/>
    </source>
</evidence>
<dbReference type="AlphaFoldDB" id="A0AAD1UKE8"/>
<evidence type="ECO:0000256" key="6">
    <source>
        <dbReference type="SAM" id="MobiDB-lite"/>
    </source>
</evidence>
<accession>A0AAD1UKE8</accession>
<keyword evidence="4" id="KW-0206">Cytoskeleton</keyword>
<protein>
    <submittedName>
        <fullName evidence="7">Uncharacterized protein</fullName>
    </submittedName>
</protein>
<feature type="region of interest" description="Disordered" evidence="6">
    <location>
        <begin position="430"/>
        <end position="475"/>
    </location>
</feature>
<dbReference type="PANTHER" id="PTHR13159">
    <property type="entry name" value="RADIAL SPOKEHEAD-RELATED"/>
    <property type="match status" value="1"/>
</dbReference>
<dbReference type="PANTHER" id="PTHR13159:SF0">
    <property type="entry name" value="RADIAL SPOKE HEAD 6 HOMOLOG A"/>
    <property type="match status" value="1"/>
</dbReference>
<evidence type="ECO:0000256" key="1">
    <source>
        <dbReference type="ARBA" id="ARBA00004430"/>
    </source>
</evidence>
<dbReference type="GO" id="GO:0035082">
    <property type="term" value="P:axoneme assembly"/>
    <property type="evidence" value="ECO:0007669"/>
    <property type="project" value="TreeGrafter"/>
</dbReference>
<feature type="compositionally biased region" description="Acidic residues" evidence="6">
    <location>
        <begin position="436"/>
        <end position="445"/>
    </location>
</feature>
<dbReference type="Proteomes" id="UP001295684">
    <property type="component" value="Unassembled WGS sequence"/>
</dbReference>
<dbReference type="InterPro" id="IPR006802">
    <property type="entry name" value="Radial_spoke"/>
</dbReference>
<feature type="compositionally biased region" description="Acidic residues" evidence="6">
    <location>
        <begin position="454"/>
        <end position="465"/>
    </location>
</feature>